<keyword evidence="8" id="KW-0808">Transferase</keyword>
<keyword evidence="6" id="KW-0732">Signal</keyword>
<evidence type="ECO:0000256" key="2">
    <source>
        <dbReference type="ARBA" id="ARBA00022723"/>
    </source>
</evidence>
<keyword evidence="9" id="KW-1185">Reference proteome</keyword>
<evidence type="ECO:0000256" key="1">
    <source>
        <dbReference type="ARBA" id="ARBA00008779"/>
    </source>
</evidence>
<feature type="region of interest" description="Disordered" evidence="5">
    <location>
        <begin position="227"/>
        <end position="252"/>
    </location>
</feature>
<dbReference type="KEGG" id="mcos:GM418_21870"/>
<reference evidence="8 9" key="1">
    <citation type="submission" date="2019-11" db="EMBL/GenBank/DDBJ databases">
        <authorList>
            <person name="Zheng R.K."/>
            <person name="Sun C.M."/>
        </authorList>
    </citation>
    <scope>NUCLEOTIDE SEQUENCE [LARGE SCALE GENOMIC DNA]</scope>
    <source>
        <strain evidence="8 9">WC007</strain>
    </source>
</reference>
<evidence type="ECO:0000259" key="7">
    <source>
        <dbReference type="Pfam" id="PF00884"/>
    </source>
</evidence>
<feature type="domain" description="Sulfatase N-terminal" evidence="7">
    <location>
        <begin position="36"/>
        <end position="353"/>
    </location>
</feature>
<dbReference type="RefSeq" id="WP_158869349.1">
    <property type="nucleotide sequence ID" value="NZ_CP046401.1"/>
</dbReference>
<dbReference type="Proteomes" id="UP000428260">
    <property type="component" value="Chromosome"/>
</dbReference>
<evidence type="ECO:0000256" key="4">
    <source>
        <dbReference type="ARBA" id="ARBA00022837"/>
    </source>
</evidence>
<dbReference type="Gene3D" id="3.40.720.10">
    <property type="entry name" value="Alkaline Phosphatase, subunit A"/>
    <property type="match status" value="1"/>
</dbReference>
<dbReference type="InterPro" id="IPR024607">
    <property type="entry name" value="Sulfatase_CS"/>
</dbReference>
<evidence type="ECO:0000256" key="6">
    <source>
        <dbReference type="SAM" id="SignalP"/>
    </source>
</evidence>
<dbReference type="SUPFAM" id="SSF53649">
    <property type="entry name" value="Alkaline phosphatase-like"/>
    <property type="match status" value="1"/>
</dbReference>
<feature type="chain" id="PRO_5026090692" evidence="6">
    <location>
        <begin position="21"/>
        <end position="450"/>
    </location>
</feature>
<dbReference type="AlphaFoldDB" id="A0A6I6K1B6"/>
<dbReference type="PROSITE" id="PS00523">
    <property type="entry name" value="SULFATASE_1"/>
    <property type="match status" value="1"/>
</dbReference>
<dbReference type="GO" id="GO:0046872">
    <property type="term" value="F:metal ion binding"/>
    <property type="evidence" value="ECO:0007669"/>
    <property type="project" value="UniProtKB-KW"/>
</dbReference>
<evidence type="ECO:0000256" key="5">
    <source>
        <dbReference type="SAM" id="MobiDB-lite"/>
    </source>
</evidence>
<dbReference type="PANTHER" id="PTHR42693">
    <property type="entry name" value="ARYLSULFATASE FAMILY MEMBER"/>
    <property type="match status" value="1"/>
</dbReference>
<protein>
    <submittedName>
        <fullName evidence="8">Sulfatase-like hydrolase/transferase</fullName>
    </submittedName>
</protein>
<keyword evidence="4" id="KW-0106">Calcium</keyword>
<organism evidence="8 9">
    <name type="scientific">Maribellus comscasis</name>
    <dbReference type="NCBI Taxonomy" id="2681766"/>
    <lineage>
        <taxon>Bacteria</taxon>
        <taxon>Pseudomonadati</taxon>
        <taxon>Bacteroidota</taxon>
        <taxon>Bacteroidia</taxon>
        <taxon>Marinilabiliales</taxon>
        <taxon>Prolixibacteraceae</taxon>
        <taxon>Maribellus</taxon>
    </lineage>
</organism>
<dbReference type="GO" id="GO:0016740">
    <property type="term" value="F:transferase activity"/>
    <property type="evidence" value="ECO:0007669"/>
    <property type="project" value="UniProtKB-KW"/>
</dbReference>
<gene>
    <name evidence="8" type="ORF">GM418_21870</name>
</gene>
<accession>A0A6I6K1B6</accession>
<dbReference type="Gene3D" id="3.30.1120.10">
    <property type="match status" value="1"/>
</dbReference>
<dbReference type="EMBL" id="CP046401">
    <property type="protein sequence ID" value="QGY46212.1"/>
    <property type="molecule type" value="Genomic_DNA"/>
</dbReference>
<evidence type="ECO:0000256" key="3">
    <source>
        <dbReference type="ARBA" id="ARBA00022801"/>
    </source>
</evidence>
<feature type="signal peptide" evidence="6">
    <location>
        <begin position="1"/>
        <end position="20"/>
    </location>
</feature>
<evidence type="ECO:0000313" key="9">
    <source>
        <dbReference type="Proteomes" id="UP000428260"/>
    </source>
</evidence>
<keyword evidence="3 8" id="KW-0378">Hydrolase</keyword>
<feature type="compositionally biased region" description="Basic and acidic residues" evidence="5">
    <location>
        <begin position="229"/>
        <end position="251"/>
    </location>
</feature>
<dbReference type="InterPro" id="IPR000917">
    <property type="entry name" value="Sulfatase_N"/>
</dbReference>
<dbReference type="Pfam" id="PF00884">
    <property type="entry name" value="Sulfatase"/>
    <property type="match status" value="1"/>
</dbReference>
<sequence length="450" mass="50658">MKKYFLIKLLIFSSFLNGFARWNSPALPHQNTQKKPNFIIILADDLGYGDIGCYGNKRILTPTLDQMAKEGIRFTDFHSNGAVCSPTRAALMTGKYQQRTGINGVITAKGHRDSGLALNENTIAEVLREAGYSTGIFGKWHLGYPEKFNPVHQGFDEFSGYISGNIDYHSHVDQEGYADWWKAGTLTPEEGYSTDLITQNANNFISRHQSEPFFLYIAHEAPHYPYQDRNSRADRSPGGKNGIDFRPHGSEKNPSAIYKTMIEIMDEDIGSVLNTLKNYGLYENTVVIFFSDNGAPQIGNNGKLRGFKGSVWEGGHRVPAIIQWPGHIPEGVLSNETVLSMDLFPTILKLAGINYSKAIDGVSIDAHLVHDEPLHSRMVFWQHAQEYAVRDGIWKLVIPGKEKKPELYNLELDIEEKNNIAGNYPEIVKKLSLKLEQWIIEVNKDVKKIS</sequence>
<dbReference type="InterPro" id="IPR017850">
    <property type="entry name" value="Alkaline_phosphatase_core_sf"/>
</dbReference>
<dbReference type="PANTHER" id="PTHR42693:SF53">
    <property type="entry name" value="ENDO-4-O-SULFATASE"/>
    <property type="match status" value="1"/>
</dbReference>
<evidence type="ECO:0000313" key="8">
    <source>
        <dbReference type="EMBL" id="QGY46212.1"/>
    </source>
</evidence>
<keyword evidence="2" id="KW-0479">Metal-binding</keyword>
<comment type="similarity">
    <text evidence="1">Belongs to the sulfatase family.</text>
</comment>
<proteinExistence type="inferred from homology"/>
<dbReference type="GO" id="GO:0004065">
    <property type="term" value="F:arylsulfatase activity"/>
    <property type="evidence" value="ECO:0007669"/>
    <property type="project" value="TreeGrafter"/>
</dbReference>
<dbReference type="InterPro" id="IPR050738">
    <property type="entry name" value="Sulfatase"/>
</dbReference>
<name>A0A6I6K1B6_9BACT</name>